<evidence type="ECO:0000256" key="3">
    <source>
        <dbReference type="PIRSR" id="PIRSR005902-1"/>
    </source>
</evidence>
<proteinExistence type="predicted"/>
<dbReference type="InterPro" id="IPR001130">
    <property type="entry name" value="TatD-like"/>
</dbReference>
<dbReference type="RefSeq" id="WP_338536070.1">
    <property type="nucleotide sequence ID" value="NZ_AP028654.1"/>
</dbReference>
<feature type="binding site" evidence="3">
    <location>
        <position position="128"/>
    </location>
    <ligand>
        <name>a divalent metal cation</name>
        <dbReference type="ChEBI" id="CHEBI:60240"/>
        <label>2</label>
    </ligand>
</feature>
<evidence type="ECO:0000313" key="5">
    <source>
        <dbReference type="Proteomes" id="UP001321786"/>
    </source>
</evidence>
<keyword evidence="1 3" id="KW-0479">Metal-binding</keyword>
<dbReference type="PANTHER" id="PTHR46124:SF2">
    <property type="entry name" value="D-AMINOACYL-TRNA DEACYLASE"/>
    <property type="match status" value="1"/>
</dbReference>
<dbReference type="InterPro" id="IPR018228">
    <property type="entry name" value="DNase_TatD-rel_CS"/>
</dbReference>
<dbReference type="Proteomes" id="UP001321786">
    <property type="component" value="Chromosome"/>
</dbReference>
<name>A0AAU9E038_9FIRM</name>
<evidence type="ECO:0000313" key="4">
    <source>
        <dbReference type="EMBL" id="BEP27699.1"/>
    </source>
</evidence>
<dbReference type="Gene3D" id="3.20.20.140">
    <property type="entry name" value="Metal-dependent hydrolases"/>
    <property type="match status" value="1"/>
</dbReference>
<feature type="binding site" evidence="3">
    <location>
        <position position="153"/>
    </location>
    <ligand>
        <name>a divalent metal cation</name>
        <dbReference type="ChEBI" id="CHEBI:60240"/>
        <label>2</label>
    </ligand>
</feature>
<keyword evidence="5" id="KW-1185">Reference proteome</keyword>
<reference evidence="4 5" key="1">
    <citation type="submission" date="2023-08" db="EMBL/GenBank/DDBJ databases">
        <title>Helicovermis profunda gen. nov., sp. nov., a novel mesophilic, fermentative bacterium within the Bacillota from a deep-sea hydrothermal vent chimney.</title>
        <authorList>
            <person name="Miyazaki U."/>
            <person name="Mizutani D."/>
            <person name="Hashimoto Y."/>
            <person name="Tame A."/>
            <person name="Sawayama S."/>
            <person name="Miyazaki J."/>
            <person name="Takai K."/>
            <person name="Nakagawa S."/>
        </authorList>
    </citation>
    <scope>NUCLEOTIDE SEQUENCE [LARGE SCALE GENOMIC DNA]</scope>
    <source>
        <strain evidence="4 5">S502</strain>
    </source>
</reference>
<dbReference type="FunFam" id="3.20.20.140:FF:000005">
    <property type="entry name" value="TatD family hydrolase"/>
    <property type="match status" value="1"/>
</dbReference>
<evidence type="ECO:0000256" key="2">
    <source>
        <dbReference type="ARBA" id="ARBA00022801"/>
    </source>
</evidence>
<dbReference type="PROSITE" id="PS01091">
    <property type="entry name" value="TATD_3"/>
    <property type="match status" value="1"/>
</dbReference>
<dbReference type="AlphaFoldDB" id="A0AAU9E038"/>
<protein>
    <submittedName>
        <fullName evidence="4">TatD family hydrolase</fullName>
    </submittedName>
</protein>
<gene>
    <name evidence="4" type="ORF">HLPR_00300</name>
</gene>
<dbReference type="InterPro" id="IPR032466">
    <property type="entry name" value="Metal_Hydrolase"/>
</dbReference>
<dbReference type="CDD" id="cd01310">
    <property type="entry name" value="TatD_DNAse"/>
    <property type="match status" value="1"/>
</dbReference>
<sequence length="255" mass="29196">MLFDSHAHVDSIKFDSDREFVINRALSSGVSLIMNPGADLESSKRSIELSNKYDFIYSAVGVHPHEAENMSEETLKILEEMTGNDKVKAIGEIGLDYYYDHSPRQVQKYWFKEQLLLAKRLKLPVIIHDRDANEDVLRILKEVNSFETGVLMHCFSGSLELARQYVKLGAYLSIAGPLTYKNARKTVEVVQNVSIDRLLIETDSPYLTPTPFRGKRNEPMYVRYTCEKMAELKKMSFDDVANITFNNAKEVFNIV</sequence>
<dbReference type="NCBIfam" id="TIGR00010">
    <property type="entry name" value="YchF/TatD family DNA exonuclease"/>
    <property type="match status" value="1"/>
</dbReference>
<dbReference type="InterPro" id="IPR015991">
    <property type="entry name" value="TatD/YcfH-like"/>
</dbReference>
<dbReference type="EMBL" id="AP028654">
    <property type="protein sequence ID" value="BEP27699.1"/>
    <property type="molecule type" value="Genomic_DNA"/>
</dbReference>
<accession>A0AAU9E038</accession>
<feature type="binding site" evidence="3">
    <location>
        <position position="92"/>
    </location>
    <ligand>
        <name>a divalent metal cation</name>
        <dbReference type="ChEBI" id="CHEBI:60240"/>
        <label>1</label>
    </ligand>
</feature>
<dbReference type="PIRSF" id="PIRSF005902">
    <property type="entry name" value="DNase_TatD"/>
    <property type="match status" value="1"/>
</dbReference>
<evidence type="ECO:0000256" key="1">
    <source>
        <dbReference type="ARBA" id="ARBA00022723"/>
    </source>
</evidence>
<dbReference type="GO" id="GO:0004536">
    <property type="term" value="F:DNA nuclease activity"/>
    <property type="evidence" value="ECO:0007669"/>
    <property type="project" value="InterPro"/>
</dbReference>
<feature type="binding site" evidence="3">
    <location>
        <position position="203"/>
    </location>
    <ligand>
        <name>a divalent metal cation</name>
        <dbReference type="ChEBI" id="CHEBI:60240"/>
        <label>1</label>
    </ligand>
</feature>
<organism evidence="4 5">
    <name type="scientific">Helicovermis profundi</name>
    <dbReference type="NCBI Taxonomy" id="3065157"/>
    <lineage>
        <taxon>Bacteria</taxon>
        <taxon>Bacillati</taxon>
        <taxon>Bacillota</taxon>
        <taxon>Clostridia</taxon>
        <taxon>Helicovermis</taxon>
    </lineage>
</organism>
<dbReference type="PANTHER" id="PTHR46124">
    <property type="entry name" value="D-AMINOACYL-TRNA DEACYLASE"/>
    <property type="match status" value="1"/>
</dbReference>
<dbReference type="GO" id="GO:0046872">
    <property type="term" value="F:metal ion binding"/>
    <property type="evidence" value="ECO:0007669"/>
    <property type="project" value="UniProtKB-KW"/>
</dbReference>
<feature type="binding site" evidence="3">
    <location>
        <position position="8"/>
    </location>
    <ligand>
        <name>a divalent metal cation</name>
        <dbReference type="ChEBI" id="CHEBI:60240"/>
        <label>1</label>
    </ligand>
</feature>
<dbReference type="GO" id="GO:0016788">
    <property type="term" value="F:hydrolase activity, acting on ester bonds"/>
    <property type="evidence" value="ECO:0007669"/>
    <property type="project" value="InterPro"/>
</dbReference>
<dbReference type="Pfam" id="PF01026">
    <property type="entry name" value="TatD_DNase"/>
    <property type="match status" value="1"/>
</dbReference>
<dbReference type="PROSITE" id="PS01137">
    <property type="entry name" value="TATD_1"/>
    <property type="match status" value="1"/>
</dbReference>
<dbReference type="KEGG" id="hprf:HLPR_00300"/>
<keyword evidence="2 4" id="KW-0378">Hydrolase</keyword>
<feature type="binding site" evidence="3">
    <location>
        <position position="6"/>
    </location>
    <ligand>
        <name>a divalent metal cation</name>
        <dbReference type="ChEBI" id="CHEBI:60240"/>
        <label>1</label>
    </ligand>
</feature>
<dbReference type="SUPFAM" id="SSF51556">
    <property type="entry name" value="Metallo-dependent hydrolases"/>
    <property type="match status" value="1"/>
</dbReference>
<dbReference type="PROSITE" id="PS01090">
    <property type="entry name" value="TATD_2"/>
    <property type="match status" value="1"/>
</dbReference>
<dbReference type="GO" id="GO:0005829">
    <property type="term" value="C:cytosol"/>
    <property type="evidence" value="ECO:0007669"/>
    <property type="project" value="TreeGrafter"/>
</dbReference>